<organism evidence="1">
    <name type="scientific">Anguilla anguilla</name>
    <name type="common">European freshwater eel</name>
    <name type="synonym">Muraena anguilla</name>
    <dbReference type="NCBI Taxonomy" id="7936"/>
    <lineage>
        <taxon>Eukaryota</taxon>
        <taxon>Metazoa</taxon>
        <taxon>Chordata</taxon>
        <taxon>Craniata</taxon>
        <taxon>Vertebrata</taxon>
        <taxon>Euteleostomi</taxon>
        <taxon>Actinopterygii</taxon>
        <taxon>Neopterygii</taxon>
        <taxon>Teleostei</taxon>
        <taxon>Anguilliformes</taxon>
        <taxon>Anguillidae</taxon>
        <taxon>Anguilla</taxon>
    </lineage>
</organism>
<accession>A0A0E9SLA0</accession>
<protein>
    <submittedName>
        <fullName evidence="1">Uncharacterized protein</fullName>
    </submittedName>
</protein>
<dbReference type="EMBL" id="GBXM01067137">
    <property type="protein sequence ID" value="JAH41440.1"/>
    <property type="molecule type" value="Transcribed_RNA"/>
</dbReference>
<name>A0A0E9SLA0_ANGAN</name>
<sequence>MLWRRIHTYLRSPNSTAEAAAISPDKYGWPFQMKAKNGGWGVTAFCNKMLTESRPIPLSPLKFSNTSMR</sequence>
<evidence type="ECO:0000313" key="1">
    <source>
        <dbReference type="EMBL" id="JAH41440.1"/>
    </source>
</evidence>
<reference evidence="1" key="2">
    <citation type="journal article" date="2015" name="Fish Shellfish Immunol.">
        <title>Early steps in the European eel (Anguilla anguilla)-Vibrio vulnificus interaction in the gills: Role of the RtxA13 toxin.</title>
        <authorList>
            <person name="Callol A."/>
            <person name="Pajuelo D."/>
            <person name="Ebbesson L."/>
            <person name="Teles M."/>
            <person name="MacKenzie S."/>
            <person name="Amaro C."/>
        </authorList>
    </citation>
    <scope>NUCLEOTIDE SEQUENCE</scope>
</reference>
<dbReference type="AlphaFoldDB" id="A0A0E9SLA0"/>
<proteinExistence type="predicted"/>
<reference evidence="1" key="1">
    <citation type="submission" date="2014-11" db="EMBL/GenBank/DDBJ databases">
        <authorList>
            <person name="Amaro Gonzalez C."/>
        </authorList>
    </citation>
    <scope>NUCLEOTIDE SEQUENCE</scope>
</reference>